<keyword evidence="2" id="KW-1185">Reference proteome</keyword>
<dbReference type="Proteomes" id="UP000290649">
    <property type="component" value="Unassembled WGS sequence"/>
</dbReference>
<evidence type="ECO:0000313" key="2">
    <source>
        <dbReference type="Proteomes" id="UP000290649"/>
    </source>
</evidence>
<reference evidence="1 2" key="1">
    <citation type="journal article" date="2019" name="Int. J. Syst. Evol. Microbiol.">
        <title>Anaerobacillus alkaliphilus sp. nov., a novel alkaliphilic and moderately halophilic bacterium.</title>
        <authorList>
            <person name="Borsodi A.K."/>
            <person name="Aszalos J.M."/>
            <person name="Bihari P."/>
            <person name="Nagy I."/>
            <person name="Schumann P."/>
            <person name="Sproer C."/>
            <person name="Kovacs A.L."/>
            <person name="Boka K."/>
            <person name="Dobosy P."/>
            <person name="Ovari M."/>
            <person name="Szili-Kovacs T."/>
            <person name="Toth E."/>
        </authorList>
    </citation>
    <scope>NUCLEOTIDE SEQUENCE [LARGE SCALE GENOMIC DNA]</scope>
    <source>
        <strain evidence="1 2">B16-10</strain>
    </source>
</reference>
<protein>
    <submittedName>
        <fullName evidence="1">Uncharacterized protein</fullName>
    </submittedName>
</protein>
<dbReference type="OrthoDB" id="2706506at2"/>
<dbReference type="AlphaFoldDB" id="A0A4Q0VU58"/>
<evidence type="ECO:0000313" key="1">
    <source>
        <dbReference type="EMBL" id="RXJ00704.1"/>
    </source>
</evidence>
<proteinExistence type="predicted"/>
<name>A0A4Q0VU58_9BACI</name>
<accession>A0A4Q0VU58</accession>
<sequence>MKQKYYVTLNPQELGIGQIRDDSQLVQYEIEVNEAELAEVQNYLKHYSEELYDPQNVILHPFSFEDVDNDNKQSLNNLERIYQIVYRYGTEKTKRDLESIYQQNNQK</sequence>
<comment type="caution">
    <text evidence="1">The sequence shown here is derived from an EMBL/GenBank/DDBJ whole genome shotgun (WGS) entry which is preliminary data.</text>
</comment>
<gene>
    <name evidence="1" type="ORF">DS745_11645</name>
</gene>
<dbReference type="RefSeq" id="WP_129078395.1">
    <property type="nucleotide sequence ID" value="NZ_QOUX01000037.1"/>
</dbReference>
<organism evidence="1 2">
    <name type="scientific">Anaerobacillus alkaliphilus</name>
    <dbReference type="NCBI Taxonomy" id="1548597"/>
    <lineage>
        <taxon>Bacteria</taxon>
        <taxon>Bacillati</taxon>
        <taxon>Bacillota</taxon>
        <taxon>Bacilli</taxon>
        <taxon>Bacillales</taxon>
        <taxon>Bacillaceae</taxon>
        <taxon>Anaerobacillus</taxon>
    </lineage>
</organism>
<dbReference type="EMBL" id="QOUX01000037">
    <property type="protein sequence ID" value="RXJ00704.1"/>
    <property type="molecule type" value="Genomic_DNA"/>
</dbReference>